<dbReference type="NCBIfam" id="TIGR04373">
    <property type="entry name" value="egtB_X_signatur"/>
    <property type="match status" value="1"/>
</dbReference>
<reference evidence="3 4" key="1">
    <citation type="submission" date="2021-11" db="EMBL/GenBank/DDBJ databases">
        <authorList>
            <person name="Liang Q."/>
            <person name="Mou H."/>
            <person name="Liu Z."/>
        </authorList>
    </citation>
    <scope>NUCLEOTIDE SEQUENCE [LARGE SCALE GENOMIC DNA]</scope>
    <source>
        <strain evidence="3 4">CHU3</strain>
    </source>
</reference>
<dbReference type="EMBL" id="JAJIRN010000006">
    <property type="protein sequence ID" value="MCV2369463.1"/>
    <property type="molecule type" value="Genomic_DNA"/>
</dbReference>
<accession>A0ABT2YHG1</accession>
<dbReference type="InterPro" id="IPR030809">
    <property type="entry name" value="EgtB_signatur"/>
</dbReference>
<name>A0ABT2YHG1_9BURK</name>
<dbReference type="InterPro" id="IPR016187">
    <property type="entry name" value="CTDL_fold"/>
</dbReference>
<dbReference type="Proteomes" id="UP001209701">
    <property type="component" value="Unassembled WGS sequence"/>
</dbReference>
<keyword evidence="4" id="KW-1185">Reference proteome</keyword>
<evidence type="ECO:0000313" key="3">
    <source>
        <dbReference type="EMBL" id="MCV2369463.1"/>
    </source>
</evidence>
<dbReference type="Gene3D" id="3.90.1580.10">
    <property type="entry name" value="paralog of FGE (formylglycine-generating enzyme)"/>
    <property type="match status" value="2"/>
</dbReference>
<dbReference type="InterPro" id="IPR042095">
    <property type="entry name" value="SUMF_sf"/>
</dbReference>
<dbReference type="InterPro" id="IPR005532">
    <property type="entry name" value="SUMF_dom"/>
</dbReference>
<comment type="caution">
    <text evidence="3">The sequence shown here is derived from an EMBL/GenBank/DDBJ whole genome shotgun (WGS) entry which is preliminary data.</text>
</comment>
<feature type="region of interest" description="Disordered" evidence="1">
    <location>
        <begin position="86"/>
        <end position="107"/>
    </location>
</feature>
<sequence length="421" mass="47566">MTGLYAMKMDQGRLARSAGAEWLKQALADSRADTLQTLACYERTLGAGLPVPYSAELNPPLWELGHIGWFQDVWLSRNPQWRLGVQADPSIQRSPGRRGNSDALYDSSQVPHAQRWTLDLPDLSSTRADLAAQLAQNLTLLTQADGSAAELYFFRLALLHEDMHHEAALYMAQNLGIPIADPRWQPQALVGERTLAALSACRWAPGQAEAARDCFHFDNELGCAESDWVDLAPFEIDLRVLSWAEYLAFVDSGGYGQARWWSEAGRACLQGRTAPRYLRRGEQGGWQLQRWGVWQDLTPLHLTQAAVHLTAYEAEAWCAWAGRRLPTEAEWHCAASRLGTDFAWGQVWEWTASDFLPFSGFQAHPYRDYSQPWFGQRRVLRGASLFTQPRMRHLDYRNFFAPARNDIAAGFRSCAMRPQPT</sequence>
<proteinExistence type="predicted"/>
<dbReference type="Pfam" id="PF03781">
    <property type="entry name" value="FGE-sulfatase"/>
    <property type="match status" value="1"/>
</dbReference>
<protein>
    <submittedName>
        <fullName evidence="3">SUMF1/EgtB/PvdO family nonheme iron enzyme</fullName>
    </submittedName>
</protein>
<organism evidence="3 4">
    <name type="scientific">Roseateles oligotrophus</name>
    <dbReference type="NCBI Taxonomy" id="1769250"/>
    <lineage>
        <taxon>Bacteria</taxon>
        <taxon>Pseudomonadati</taxon>
        <taxon>Pseudomonadota</taxon>
        <taxon>Betaproteobacteria</taxon>
        <taxon>Burkholderiales</taxon>
        <taxon>Sphaerotilaceae</taxon>
        <taxon>Roseateles</taxon>
    </lineage>
</organism>
<evidence type="ECO:0000259" key="2">
    <source>
        <dbReference type="Pfam" id="PF03781"/>
    </source>
</evidence>
<dbReference type="RefSeq" id="WP_263572045.1">
    <property type="nucleotide sequence ID" value="NZ_JAJIRN010000006.1"/>
</dbReference>
<dbReference type="SUPFAM" id="SSF56436">
    <property type="entry name" value="C-type lectin-like"/>
    <property type="match status" value="1"/>
</dbReference>
<evidence type="ECO:0000313" key="4">
    <source>
        <dbReference type="Proteomes" id="UP001209701"/>
    </source>
</evidence>
<dbReference type="PANTHER" id="PTHR23150">
    <property type="entry name" value="SULFATASE MODIFYING FACTOR 1, 2"/>
    <property type="match status" value="1"/>
</dbReference>
<dbReference type="NCBIfam" id="NF041186">
    <property type="entry name" value="SenA"/>
    <property type="match status" value="1"/>
</dbReference>
<dbReference type="InterPro" id="IPR051043">
    <property type="entry name" value="Sulfatase_Mod_Factor_Kinase"/>
</dbReference>
<feature type="domain" description="Sulfatase-modifying factor enzyme-like" evidence="2">
    <location>
        <begin position="227"/>
        <end position="345"/>
    </location>
</feature>
<gene>
    <name evidence="3" type="ORF">LNV07_15390</name>
</gene>
<evidence type="ECO:0000256" key="1">
    <source>
        <dbReference type="SAM" id="MobiDB-lite"/>
    </source>
</evidence>